<proteinExistence type="predicted"/>
<feature type="region of interest" description="Disordered" evidence="4">
    <location>
        <begin position="121"/>
        <end position="151"/>
    </location>
</feature>
<dbReference type="PANTHER" id="PTHR13904:SF0">
    <property type="entry name" value="U4_U6 SMALL NUCLEAR RIBONUCLEOPROTEIN PRP31"/>
    <property type="match status" value="1"/>
</dbReference>
<dbReference type="OrthoDB" id="4771285at2759"/>
<evidence type="ECO:0000259" key="5">
    <source>
        <dbReference type="PROSITE" id="PS51358"/>
    </source>
</evidence>
<evidence type="ECO:0000313" key="6">
    <source>
        <dbReference type="EMBL" id="KAF6141702.1"/>
    </source>
</evidence>
<dbReference type="InterPro" id="IPR027105">
    <property type="entry name" value="Prp31"/>
</dbReference>
<gene>
    <name evidence="6" type="ORF">GIB67_027880</name>
</gene>
<dbReference type="Proteomes" id="UP000541444">
    <property type="component" value="Unassembled WGS sequence"/>
</dbReference>
<name>A0A7J7LGJ0_9MAGN</name>
<dbReference type="SUPFAM" id="SSF89124">
    <property type="entry name" value="Nop domain"/>
    <property type="match status" value="1"/>
</dbReference>
<dbReference type="GO" id="GO:0005687">
    <property type="term" value="C:U4 snRNP"/>
    <property type="evidence" value="ECO:0007669"/>
    <property type="project" value="TreeGrafter"/>
</dbReference>
<evidence type="ECO:0000256" key="1">
    <source>
        <dbReference type="ARBA" id="ARBA00004123"/>
    </source>
</evidence>
<dbReference type="GO" id="GO:0046540">
    <property type="term" value="C:U4/U6 x U5 tri-snRNP complex"/>
    <property type="evidence" value="ECO:0007669"/>
    <property type="project" value="InterPro"/>
</dbReference>
<evidence type="ECO:0000256" key="3">
    <source>
        <dbReference type="ARBA" id="ARBA00023274"/>
    </source>
</evidence>
<protein>
    <recommendedName>
        <fullName evidence="5">Nop domain-containing protein</fullName>
    </recommendedName>
</protein>
<dbReference type="AlphaFoldDB" id="A0A7J7LGJ0"/>
<dbReference type="InterPro" id="IPR019175">
    <property type="entry name" value="Prp31_C"/>
</dbReference>
<keyword evidence="2" id="KW-0539">Nucleus</keyword>
<comment type="subcellular location">
    <subcellularLocation>
        <location evidence="1">Nucleus</location>
    </subcellularLocation>
</comment>
<dbReference type="Pfam" id="PF01798">
    <property type="entry name" value="Nop"/>
    <property type="match status" value="1"/>
</dbReference>
<accession>A0A7J7LGJ0</accession>
<feature type="compositionally biased region" description="Basic residues" evidence="4">
    <location>
        <begin position="140"/>
        <end position="151"/>
    </location>
</feature>
<dbReference type="PANTHER" id="PTHR13904">
    <property type="entry name" value="PRE-MRNA SPLICING FACTOR PRP31"/>
    <property type="match status" value="1"/>
</dbReference>
<feature type="domain" description="Nop" evidence="5">
    <location>
        <begin position="4"/>
        <end position="122"/>
    </location>
</feature>
<dbReference type="InterPro" id="IPR036070">
    <property type="entry name" value="Nop_dom_sf"/>
</dbReference>
<evidence type="ECO:0000256" key="4">
    <source>
        <dbReference type="SAM" id="MobiDB-lite"/>
    </source>
</evidence>
<evidence type="ECO:0000256" key="2">
    <source>
        <dbReference type="ARBA" id="ARBA00023242"/>
    </source>
</evidence>
<organism evidence="6 7">
    <name type="scientific">Kingdonia uniflora</name>
    <dbReference type="NCBI Taxonomy" id="39325"/>
    <lineage>
        <taxon>Eukaryota</taxon>
        <taxon>Viridiplantae</taxon>
        <taxon>Streptophyta</taxon>
        <taxon>Embryophyta</taxon>
        <taxon>Tracheophyta</taxon>
        <taxon>Spermatophyta</taxon>
        <taxon>Magnoliopsida</taxon>
        <taxon>Ranunculales</taxon>
        <taxon>Circaeasteraceae</taxon>
        <taxon>Kingdonia</taxon>
    </lineage>
</organism>
<dbReference type="Gene3D" id="1.10.246.90">
    <property type="entry name" value="Nop domain"/>
    <property type="match status" value="1"/>
</dbReference>
<comment type="caution">
    <text evidence="6">The sequence shown here is derived from an EMBL/GenBank/DDBJ whole genome shotgun (WGS) entry which is preliminary data.</text>
</comment>
<dbReference type="GO" id="GO:0000244">
    <property type="term" value="P:spliceosomal tri-snRNP complex assembly"/>
    <property type="evidence" value="ECO:0007669"/>
    <property type="project" value="InterPro"/>
</dbReference>
<dbReference type="EMBL" id="JACGCM010002299">
    <property type="protein sequence ID" value="KAF6141702.1"/>
    <property type="molecule type" value="Genomic_DNA"/>
</dbReference>
<dbReference type="InterPro" id="IPR042239">
    <property type="entry name" value="Nop_C"/>
</dbReference>
<evidence type="ECO:0000313" key="7">
    <source>
        <dbReference type="Proteomes" id="UP000541444"/>
    </source>
</evidence>
<dbReference type="Pfam" id="PF09785">
    <property type="entry name" value="Prp31_C"/>
    <property type="match status" value="1"/>
</dbReference>
<keyword evidence="3" id="KW-0687">Ribonucleoprotein</keyword>
<dbReference type="InterPro" id="IPR002687">
    <property type="entry name" value="Nop_dom"/>
</dbReference>
<reference evidence="6 7" key="1">
    <citation type="journal article" date="2020" name="IScience">
        <title>Genome Sequencing of the Endangered Kingdonia uniflora (Circaeasteraceae, Ranunculales) Reveals Potential Mechanisms of Evolutionary Specialization.</title>
        <authorList>
            <person name="Sun Y."/>
            <person name="Deng T."/>
            <person name="Zhang A."/>
            <person name="Moore M.J."/>
            <person name="Landis J.B."/>
            <person name="Lin N."/>
            <person name="Zhang H."/>
            <person name="Zhang X."/>
            <person name="Huang J."/>
            <person name="Zhang X."/>
            <person name="Sun H."/>
            <person name="Wang H."/>
        </authorList>
    </citation>
    <scope>NUCLEOTIDE SEQUENCE [LARGE SCALE GENOMIC DNA]</scope>
    <source>
        <strain evidence="6">TB1705</strain>
        <tissue evidence="6">Leaf</tissue>
    </source>
</reference>
<keyword evidence="7" id="KW-1185">Reference proteome</keyword>
<dbReference type="PROSITE" id="PS51358">
    <property type="entry name" value="NOP"/>
    <property type="match status" value="1"/>
</dbReference>
<dbReference type="GO" id="GO:0071011">
    <property type="term" value="C:precatalytic spliceosome"/>
    <property type="evidence" value="ECO:0007669"/>
    <property type="project" value="TreeGrafter"/>
</dbReference>
<sequence length="272" mass="30289">MVYTAPNLSAIVGSAVAAKLLGSAGGLSEFVKMHDDTVRYLGTKSTNLAGFSRASSQRDVGYLGETEMYQSTHPYFKKYVLKKLASRAVFAGRIDWLKKDLTGETGRTYREEIFNKIVKRQEPPPAKQPKSLPVSYSNTKKNRGGRRYRKRKERYSTTIKCKLVNHMQFGIQEESSLGGGLGFGYGMLGQDGNGKLRFSANQNKLSAKFTKKLFKEHSVNSASGLTSSLAFTSVQELKLPNTQLQPHAYQLQNRIQSTYFSELGTFSKITPV</sequence>